<dbReference type="InterPro" id="IPR003661">
    <property type="entry name" value="HisK_dim/P_dom"/>
</dbReference>
<dbReference type="EC" id="2.7.13.3" evidence="3"/>
<dbReference type="PROSITE" id="PS50110">
    <property type="entry name" value="RESPONSE_REGULATORY"/>
    <property type="match status" value="1"/>
</dbReference>
<evidence type="ECO:0000256" key="3">
    <source>
        <dbReference type="ARBA" id="ARBA00012438"/>
    </source>
</evidence>
<evidence type="ECO:0000259" key="15">
    <source>
        <dbReference type="PROSITE" id="PS50839"/>
    </source>
</evidence>
<dbReference type="SMART" id="SM00388">
    <property type="entry name" value="HisKA"/>
    <property type="match status" value="1"/>
</dbReference>
<dbReference type="PRINTS" id="PR00344">
    <property type="entry name" value="BCTRLSENSOR"/>
</dbReference>
<dbReference type="Pfam" id="PF03924">
    <property type="entry name" value="CHASE"/>
    <property type="match status" value="1"/>
</dbReference>
<evidence type="ECO:0000256" key="12">
    <source>
        <dbReference type="SAM" id="Phobius"/>
    </source>
</evidence>
<dbReference type="Gene3D" id="1.20.120.160">
    <property type="entry name" value="HPT domain"/>
    <property type="match status" value="1"/>
</dbReference>
<dbReference type="Gene3D" id="1.10.287.130">
    <property type="match status" value="1"/>
</dbReference>
<dbReference type="SMART" id="SM00387">
    <property type="entry name" value="HATPase_c"/>
    <property type="match status" value="1"/>
</dbReference>
<dbReference type="PROSITE" id="PS50894">
    <property type="entry name" value="HPT"/>
    <property type="match status" value="1"/>
</dbReference>
<dbReference type="SUPFAM" id="SSF47226">
    <property type="entry name" value="Histidine-containing phosphotransfer domain, HPT domain"/>
    <property type="match status" value="1"/>
</dbReference>
<keyword evidence="5 12" id="KW-0812">Transmembrane</keyword>
<protein>
    <recommendedName>
        <fullName evidence="3">histidine kinase</fullName>
        <ecNumber evidence="3">2.7.13.3</ecNumber>
    </recommendedName>
</protein>
<feature type="coiled-coil region" evidence="11">
    <location>
        <begin position="322"/>
        <end position="349"/>
    </location>
</feature>
<dbReference type="EMBL" id="BAAAET010000005">
    <property type="protein sequence ID" value="GAA0700097.1"/>
    <property type="molecule type" value="Genomic_DNA"/>
</dbReference>
<evidence type="ECO:0000256" key="4">
    <source>
        <dbReference type="ARBA" id="ARBA00022553"/>
    </source>
</evidence>
<feature type="domain" description="Response regulatory" evidence="14">
    <location>
        <begin position="600"/>
        <end position="717"/>
    </location>
</feature>
<keyword evidence="8 12" id="KW-0472">Membrane</keyword>
<evidence type="ECO:0000256" key="9">
    <source>
        <dbReference type="PROSITE-ProRule" id="PRU00110"/>
    </source>
</evidence>
<evidence type="ECO:0000256" key="7">
    <source>
        <dbReference type="ARBA" id="ARBA00023012"/>
    </source>
</evidence>
<evidence type="ECO:0000259" key="16">
    <source>
        <dbReference type="PROSITE" id="PS50894"/>
    </source>
</evidence>
<evidence type="ECO:0000313" key="18">
    <source>
        <dbReference type="Proteomes" id="UP001499915"/>
    </source>
</evidence>
<keyword evidence="4 10" id="KW-0597">Phosphoprotein</keyword>
<evidence type="ECO:0000256" key="5">
    <source>
        <dbReference type="ARBA" id="ARBA00022692"/>
    </source>
</evidence>
<reference evidence="17 18" key="1">
    <citation type="journal article" date="2019" name="Int. J. Syst. Evol. Microbiol.">
        <title>The Global Catalogue of Microorganisms (GCM) 10K type strain sequencing project: providing services to taxonomists for standard genome sequencing and annotation.</title>
        <authorList>
            <consortium name="The Broad Institute Genomics Platform"/>
            <consortium name="The Broad Institute Genome Sequencing Center for Infectious Disease"/>
            <person name="Wu L."/>
            <person name="Ma J."/>
        </authorList>
    </citation>
    <scope>NUCLEOTIDE SEQUENCE [LARGE SCALE GENOMIC DNA]</scope>
    <source>
        <strain evidence="17 18">JCM 15134</strain>
    </source>
</reference>
<dbReference type="InterPro" id="IPR008207">
    <property type="entry name" value="Sig_transdc_His_kin_Hpt_dom"/>
</dbReference>
<comment type="subcellular location">
    <subcellularLocation>
        <location evidence="2">Membrane</location>
    </subcellularLocation>
</comment>
<keyword evidence="11" id="KW-0175">Coiled coil</keyword>
<dbReference type="InterPro" id="IPR006189">
    <property type="entry name" value="CHASE_dom"/>
</dbReference>
<dbReference type="Gene3D" id="3.30.565.10">
    <property type="entry name" value="Histidine kinase-like ATPase, C-terminal domain"/>
    <property type="match status" value="1"/>
</dbReference>
<dbReference type="CDD" id="cd00082">
    <property type="entry name" value="HisKA"/>
    <property type="match status" value="1"/>
</dbReference>
<name>A0ABN1I9P9_9GAMM</name>
<dbReference type="SMART" id="SM00448">
    <property type="entry name" value="REC"/>
    <property type="match status" value="1"/>
</dbReference>
<feature type="domain" description="Histidine kinase" evidence="13">
    <location>
        <begin position="356"/>
        <end position="577"/>
    </location>
</feature>
<dbReference type="Gene3D" id="3.40.50.2300">
    <property type="match status" value="1"/>
</dbReference>
<feature type="modified residue" description="Phosphohistidine" evidence="9">
    <location>
        <position position="794"/>
    </location>
</feature>
<dbReference type="Pfam" id="PF01627">
    <property type="entry name" value="Hpt"/>
    <property type="match status" value="1"/>
</dbReference>
<evidence type="ECO:0000313" key="17">
    <source>
        <dbReference type="EMBL" id="GAA0700097.1"/>
    </source>
</evidence>
<dbReference type="InterPro" id="IPR005467">
    <property type="entry name" value="His_kinase_dom"/>
</dbReference>
<evidence type="ECO:0000259" key="14">
    <source>
        <dbReference type="PROSITE" id="PS50110"/>
    </source>
</evidence>
<evidence type="ECO:0000259" key="13">
    <source>
        <dbReference type="PROSITE" id="PS50109"/>
    </source>
</evidence>
<evidence type="ECO:0000256" key="6">
    <source>
        <dbReference type="ARBA" id="ARBA00022989"/>
    </source>
</evidence>
<dbReference type="InterPro" id="IPR011006">
    <property type="entry name" value="CheY-like_superfamily"/>
</dbReference>
<dbReference type="Gene3D" id="3.30.450.350">
    <property type="entry name" value="CHASE domain"/>
    <property type="match status" value="1"/>
</dbReference>
<feature type="modified residue" description="4-aspartylphosphate" evidence="10">
    <location>
        <position position="649"/>
    </location>
</feature>
<keyword evidence="7" id="KW-0902">Two-component regulatory system</keyword>
<dbReference type="Pfam" id="PF00512">
    <property type="entry name" value="HisKA"/>
    <property type="match status" value="1"/>
</dbReference>
<dbReference type="Proteomes" id="UP001499915">
    <property type="component" value="Unassembled WGS sequence"/>
</dbReference>
<feature type="domain" description="CHASE" evidence="15">
    <location>
        <begin position="119"/>
        <end position="228"/>
    </location>
</feature>
<organism evidence="17 18">
    <name type="scientific">Marinobacterium maritimum</name>
    <dbReference type="NCBI Taxonomy" id="500162"/>
    <lineage>
        <taxon>Bacteria</taxon>
        <taxon>Pseudomonadati</taxon>
        <taxon>Pseudomonadota</taxon>
        <taxon>Gammaproteobacteria</taxon>
        <taxon>Oceanospirillales</taxon>
        <taxon>Oceanospirillaceae</taxon>
        <taxon>Marinobacterium</taxon>
    </lineage>
</organism>
<evidence type="ECO:0000256" key="1">
    <source>
        <dbReference type="ARBA" id="ARBA00000085"/>
    </source>
</evidence>
<dbReference type="SMART" id="SM01079">
    <property type="entry name" value="CHASE"/>
    <property type="match status" value="1"/>
</dbReference>
<dbReference type="PANTHER" id="PTHR45339:SF5">
    <property type="entry name" value="HISTIDINE KINASE"/>
    <property type="match status" value="1"/>
</dbReference>
<dbReference type="InterPro" id="IPR036890">
    <property type="entry name" value="HATPase_C_sf"/>
</dbReference>
<dbReference type="InterPro" id="IPR001789">
    <property type="entry name" value="Sig_transdc_resp-reg_receiver"/>
</dbReference>
<evidence type="ECO:0000256" key="11">
    <source>
        <dbReference type="SAM" id="Coils"/>
    </source>
</evidence>
<evidence type="ECO:0000256" key="10">
    <source>
        <dbReference type="PROSITE-ProRule" id="PRU00169"/>
    </source>
</evidence>
<gene>
    <name evidence="17" type="ORF">GCM10009104_31230</name>
</gene>
<dbReference type="SUPFAM" id="SSF52172">
    <property type="entry name" value="CheY-like"/>
    <property type="match status" value="1"/>
</dbReference>
<dbReference type="InterPro" id="IPR003594">
    <property type="entry name" value="HATPase_dom"/>
</dbReference>
<comment type="caution">
    <text evidence="17">The sequence shown here is derived from an EMBL/GenBank/DDBJ whole genome shotgun (WGS) entry which is preliminary data.</text>
</comment>
<dbReference type="Pfam" id="PF00072">
    <property type="entry name" value="Response_reg"/>
    <property type="match status" value="1"/>
</dbReference>
<dbReference type="InterPro" id="IPR036097">
    <property type="entry name" value="HisK_dim/P_sf"/>
</dbReference>
<keyword evidence="18" id="KW-1185">Reference proteome</keyword>
<dbReference type="PANTHER" id="PTHR45339">
    <property type="entry name" value="HYBRID SIGNAL TRANSDUCTION HISTIDINE KINASE J"/>
    <property type="match status" value="1"/>
</dbReference>
<accession>A0ABN1I9P9</accession>
<dbReference type="SUPFAM" id="SSF47384">
    <property type="entry name" value="Homodimeric domain of signal transducing histidine kinase"/>
    <property type="match status" value="1"/>
</dbReference>
<dbReference type="CDD" id="cd17546">
    <property type="entry name" value="REC_hyHK_CKI1_RcsC-like"/>
    <property type="match status" value="1"/>
</dbReference>
<evidence type="ECO:0000256" key="2">
    <source>
        <dbReference type="ARBA" id="ARBA00004370"/>
    </source>
</evidence>
<sequence length="860" mass="95060">MTKLRRLIPKLLVKLKGPLSLQAQDFGVALLVFGLAFGTASTWIHFNHNFRDEEQQLQTQQTALIHASVFELNLQRSLSAAKILGSYVEIKQGDSSGFEQQAQVLLESLGGITNLQLAPDGIITQIYPPSGHEAALGHNLIKQDSRRTEALTAIRDHRMTVAGPFELIQGGTAIVARYPVFLPADTHGMQIENTSDLPFARQGDRQFWGFASVLIMFDDALAFTELDNAARQGFAYRIRRQHPDTGQWQVLAGQLTLPDIFVATSPIRLPNAVWQLDIAPLAPAVAQFAKILEWIAALLFAIVLSVLAVILVRRPRVLARLVELRTLELQRTQQELKEAKVRAEDASQAKSDFLAVMSHEIRTPLNGVLGLLELLADANLTPREASFLKTARESGEALLEVINDILDFSKMEAGQMQLEESTIETRKLVASVSMLMRPKATSKGLTLESNFSGEIPVHFTGDPGRVRQVLLNMTSNAVKYTGSGTICLEVHGQHIEDDRYRLLFSVTDTGIGIDLDHQPNLFERFATVDASYSRRYGGTGLGLSICRELVGLMGGTLGVDSRPGAGSRFWFELTVNATSPEGTSNMPMPPPASASIRPLKVLVVEDVVTNLLVIREMLLRAGHRVQMAKNGIEAIQALQIAPFDLVLMDLSMPEMDGLEATRAIRAMEEPASGVIIIAMTAHTFEEERTRCLEAGMNDYLTKPIDRQRLLATITHWFADKKDYDMPAGDDKAWQSLTESDAVDERTLAQLAEDIGVQRVPELVNIFIQDARSRLAQFEEALQHLSLDKLQREAHSLASSGATYGLPELHRLARTVEQACRDGDQEMIAASADQLILRGPILIDTLVTFMSHWEDQQPTAR</sequence>
<dbReference type="InterPro" id="IPR042240">
    <property type="entry name" value="CHASE_sf"/>
</dbReference>
<dbReference type="InterPro" id="IPR004358">
    <property type="entry name" value="Sig_transdc_His_kin-like_C"/>
</dbReference>
<keyword evidence="6 12" id="KW-1133">Transmembrane helix</keyword>
<feature type="domain" description="HPt" evidence="16">
    <location>
        <begin position="755"/>
        <end position="852"/>
    </location>
</feature>
<dbReference type="Pfam" id="PF02518">
    <property type="entry name" value="HATPase_c"/>
    <property type="match status" value="1"/>
</dbReference>
<dbReference type="InterPro" id="IPR036641">
    <property type="entry name" value="HPT_dom_sf"/>
</dbReference>
<evidence type="ECO:0000256" key="8">
    <source>
        <dbReference type="ARBA" id="ARBA00023136"/>
    </source>
</evidence>
<proteinExistence type="predicted"/>
<dbReference type="RefSeq" id="WP_343808103.1">
    <property type="nucleotide sequence ID" value="NZ_BAAAET010000005.1"/>
</dbReference>
<feature type="transmembrane region" description="Helical" evidence="12">
    <location>
        <begin position="291"/>
        <end position="312"/>
    </location>
</feature>
<dbReference type="CDD" id="cd16922">
    <property type="entry name" value="HATPase_EvgS-ArcB-TorS-like"/>
    <property type="match status" value="1"/>
</dbReference>
<dbReference type="PROSITE" id="PS50109">
    <property type="entry name" value="HIS_KIN"/>
    <property type="match status" value="1"/>
</dbReference>
<comment type="catalytic activity">
    <reaction evidence="1">
        <text>ATP + protein L-histidine = ADP + protein N-phospho-L-histidine.</text>
        <dbReference type="EC" id="2.7.13.3"/>
    </reaction>
</comment>
<dbReference type="SUPFAM" id="SSF55874">
    <property type="entry name" value="ATPase domain of HSP90 chaperone/DNA topoisomerase II/histidine kinase"/>
    <property type="match status" value="1"/>
</dbReference>
<dbReference type="PROSITE" id="PS50839">
    <property type="entry name" value="CHASE"/>
    <property type="match status" value="1"/>
</dbReference>